<dbReference type="SUPFAM" id="SSF56935">
    <property type="entry name" value="Porins"/>
    <property type="match status" value="1"/>
</dbReference>
<reference evidence="1" key="1">
    <citation type="submission" date="2019-03" db="EMBL/GenBank/DDBJ databases">
        <title>Single cell metagenomics reveals metabolic interactions within the superorganism composed of flagellate Streblomastix strix and complex community of Bacteroidetes bacteria on its surface.</title>
        <authorList>
            <person name="Treitli S.C."/>
            <person name="Kolisko M."/>
            <person name="Husnik F."/>
            <person name="Keeling P."/>
            <person name="Hampl V."/>
        </authorList>
    </citation>
    <scope>NUCLEOTIDE SEQUENCE</scope>
    <source>
        <strain evidence="1">STM</strain>
    </source>
</reference>
<comment type="caution">
    <text evidence="1">The sequence shown here is derived from an EMBL/GenBank/DDBJ whole genome shotgun (WGS) entry which is preliminary data.</text>
</comment>
<name>A0A5J4PDN3_9ZZZZ</name>
<gene>
    <name evidence="1" type="ORF">EZS27_040750</name>
</gene>
<protein>
    <recommendedName>
        <fullName evidence="2">TonB-dependent receptor SusC</fullName>
    </recommendedName>
</protein>
<feature type="non-terminal residue" evidence="1">
    <location>
        <position position="1"/>
    </location>
</feature>
<proteinExistence type="predicted"/>
<evidence type="ECO:0008006" key="2">
    <source>
        <dbReference type="Google" id="ProtNLM"/>
    </source>
</evidence>
<dbReference type="AlphaFoldDB" id="A0A5J4PDN3"/>
<accession>A0A5J4PDN3</accession>
<evidence type="ECO:0000313" key="1">
    <source>
        <dbReference type="EMBL" id="KAA6307577.1"/>
    </source>
</evidence>
<sequence>GERLSAILDVQQRNGDMQDYHLSGGIGLISSKLNMEGPIQKGKSSFLFGVRRTYADAMARLSGIKEASNAYLYFYDLNMKLHFTLSPKDQLSVSGYLGKDKMVIKDMADTGWGNFFLTTKWTRTWNERLSSATSLFYNQYAYDYRVDIGMTMGGTAKIKDYGFKEEFHYRINDNNVWHFGLHSTHHDIGPGDYYMNSNNEKTSLNLHHRYSWEVYLNQCPEELCRE</sequence>
<dbReference type="EMBL" id="SNRY01009070">
    <property type="protein sequence ID" value="KAA6307577.1"/>
    <property type="molecule type" value="Genomic_DNA"/>
</dbReference>
<organism evidence="1">
    <name type="scientific">termite gut metagenome</name>
    <dbReference type="NCBI Taxonomy" id="433724"/>
    <lineage>
        <taxon>unclassified sequences</taxon>
        <taxon>metagenomes</taxon>
        <taxon>organismal metagenomes</taxon>
    </lineage>
</organism>